<dbReference type="STRING" id="1387353.BSF38_02179"/>
<dbReference type="InterPro" id="IPR036237">
    <property type="entry name" value="Xyl_isomerase-like_sf"/>
</dbReference>
<keyword evidence="3" id="KW-1185">Reference proteome</keyword>
<sequence length="323" mass="34252">MSGNGEGRAAGPVFNRRTALAGCGAMAVAAVGGASGAARANGKGGSGAFTIGLNTSTIRGQKLPIVEIIAIAAKAGYQGMEPWLDELNRYKDEGGSLADLGKRFRDAGIQVESAIDFFEWAVDDPERRRKGMEAARRTMDLLQKIGAKRIAAPPAGATDVPAVALPRLAERYRELLELGDQFGIVPEVEVWGPSKTLGNLAEAAYVAMAAGHPKACILPDVYHMYRGGSPFEGLKLLGPASVHVLHFNDYPAAADREKLNDGDRVYPGDGVAPLKSILKTLADGGFRVMLSLEVFNRDYWKEDPAVVAQTGFDKIKALVDGGS</sequence>
<dbReference type="PANTHER" id="PTHR12110">
    <property type="entry name" value="HYDROXYPYRUVATE ISOMERASE"/>
    <property type="match status" value="1"/>
</dbReference>
<dbReference type="KEGG" id="pbor:BSF38_02179"/>
<name>A0A1U7CP46_9BACT</name>
<dbReference type="EMBL" id="CP019082">
    <property type="protein sequence ID" value="APW60691.1"/>
    <property type="molecule type" value="Genomic_DNA"/>
</dbReference>
<dbReference type="EC" id="5.3.99.11" evidence="2"/>
<dbReference type="GO" id="GO:0016853">
    <property type="term" value="F:isomerase activity"/>
    <property type="evidence" value="ECO:0007669"/>
    <property type="project" value="UniProtKB-KW"/>
</dbReference>
<dbReference type="SUPFAM" id="SSF51658">
    <property type="entry name" value="Xylose isomerase-like"/>
    <property type="match status" value="1"/>
</dbReference>
<dbReference type="InterPro" id="IPR006311">
    <property type="entry name" value="TAT_signal"/>
</dbReference>
<keyword evidence="2" id="KW-0413">Isomerase</keyword>
<dbReference type="InterPro" id="IPR013022">
    <property type="entry name" value="Xyl_isomerase-like_TIM-brl"/>
</dbReference>
<dbReference type="AlphaFoldDB" id="A0A1U7CP46"/>
<dbReference type="PANTHER" id="PTHR12110:SF48">
    <property type="entry name" value="BLL3656 PROTEIN"/>
    <property type="match status" value="1"/>
</dbReference>
<dbReference type="InterPro" id="IPR050312">
    <property type="entry name" value="IolE/XylAMocC-like"/>
</dbReference>
<dbReference type="PROSITE" id="PS51318">
    <property type="entry name" value="TAT"/>
    <property type="match status" value="1"/>
</dbReference>
<accession>A0A1U7CP46</accession>
<evidence type="ECO:0000259" key="1">
    <source>
        <dbReference type="Pfam" id="PF01261"/>
    </source>
</evidence>
<evidence type="ECO:0000313" key="2">
    <source>
        <dbReference type="EMBL" id="APW60691.1"/>
    </source>
</evidence>
<evidence type="ECO:0000313" key="3">
    <source>
        <dbReference type="Proteomes" id="UP000186309"/>
    </source>
</evidence>
<reference evidence="3" key="1">
    <citation type="submission" date="2016-12" db="EMBL/GenBank/DDBJ databases">
        <title>Comparative genomics of four Isosphaeraceae planctomycetes: a common pool of plasmids and glycoside hydrolase genes.</title>
        <authorList>
            <person name="Ivanova A."/>
        </authorList>
    </citation>
    <scope>NUCLEOTIDE SEQUENCE [LARGE SCALE GENOMIC DNA]</scope>
    <source>
        <strain evidence="3">PX4</strain>
    </source>
</reference>
<protein>
    <submittedName>
        <fullName evidence="2">Inosose isomerase</fullName>
        <ecNumber evidence="2">5.3.99.11</ecNumber>
    </submittedName>
</protein>
<dbReference type="Gene3D" id="3.20.20.150">
    <property type="entry name" value="Divalent-metal-dependent TIM barrel enzymes"/>
    <property type="match status" value="1"/>
</dbReference>
<dbReference type="RefSeq" id="WP_076345504.1">
    <property type="nucleotide sequence ID" value="NZ_CP019082.1"/>
</dbReference>
<feature type="domain" description="Xylose isomerase-like TIM barrel" evidence="1">
    <location>
        <begin position="70"/>
        <end position="309"/>
    </location>
</feature>
<organism evidence="2 3">
    <name type="scientific">Paludisphaera borealis</name>
    <dbReference type="NCBI Taxonomy" id="1387353"/>
    <lineage>
        <taxon>Bacteria</taxon>
        <taxon>Pseudomonadati</taxon>
        <taxon>Planctomycetota</taxon>
        <taxon>Planctomycetia</taxon>
        <taxon>Isosphaerales</taxon>
        <taxon>Isosphaeraceae</taxon>
        <taxon>Paludisphaera</taxon>
    </lineage>
</organism>
<dbReference type="Proteomes" id="UP000186309">
    <property type="component" value="Chromosome"/>
</dbReference>
<gene>
    <name evidence="2" type="primary">iolI_2</name>
    <name evidence="2" type="ORF">BSF38_02179</name>
</gene>
<dbReference type="Pfam" id="PF01261">
    <property type="entry name" value="AP_endonuc_2"/>
    <property type="match status" value="1"/>
</dbReference>
<proteinExistence type="predicted"/>